<accession>A0A7W4Z1N6</accession>
<dbReference type="InterPro" id="IPR016208">
    <property type="entry name" value="Ald_Oxase/xanthine_DH-like"/>
</dbReference>
<sequence>MTTTQDTIHETAAQGWVGRGIPQVDIEAKLRGQTEYIGDLRLPNMAHAAIVRSTVAHGRIRGIDTSRAERVPGVLAVATAADAPEVKFGPYTPDWEILARHKVRFIGDEVAAVAAIDEPTARYAASLVEVDVEELPAVFDPFAALAEGGPVIWDEYADNVSTLFTIERGDTRAAFDAADLVVDDVYATSRMYHAYLEPIGVIAHYVDGVHVLHVPSHIPYRARQTYSAALGLPLDKVRLVVPPIGGSFGAKYEMNTPLIAALLSRKAGVPVRILFGRDEDAAYHRPRPPFVFRNRIAVRADGTFLGRETDVVGIAGARTYWSPATVATAVHRPDSLYNFNAMTGRGRLVYTNESPTTAMRGFGNAEALFGIEQMIDEIAERLDIDPVEMRRRNIVQEGETSLHGWYISSSQLPACIERVSEMSGFADRRRARPPATAGERVGKLRGTGIALGHHVSGYRPILPDYDGSSAILRLGPDGSIQLYVGEPDVGQGHVTVMAQLAADELGVAPAEVKVQGIDSAFSPAAVGTLASRAATMAGMATVAAGADARRKLIAFATEQWGVPEAAVSWQAGTLTDTTGANEPFTLRQALHRYGVVNCGLPLLATGVHHPKTVMPDATKYGNASAAYPFAAHVAEVEVDCDTGQISVVGYWAAHDSGTVLNPQTARGQVLGGIAQGLGWALMEDVIMSEGVVRNPNFLDYRIPGAGDMPAGVEVEFVDAYEPNGPRGAKSLGEVALNPVVAAIANAIYNATGLRCKDLPISPERMWRYLHLGEPVESSSAGAIR</sequence>
<dbReference type="GO" id="GO:0005506">
    <property type="term" value="F:iron ion binding"/>
    <property type="evidence" value="ECO:0007669"/>
    <property type="project" value="InterPro"/>
</dbReference>
<dbReference type="PANTHER" id="PTHR11908">
    <property type="entry name" value="XANTHINE DEHYDROGENASE"/>
    <property type="match status" value="1"/>
</dbReference>
<keyword evidence="3" id="KW-1185">Reference proteome</keyword>
<dbReference type="InterPro" id="IPR008274">
    <property type="entry name" value="AldOxase/xan_DH_MoCoBD1"/>
</dbReference>
<organism evidence="2 3">
    <name type="scientific">Nocardioides soli</name>
    <dbReference type="NCBI Taxonomy" id="1036020"/>
    <lineage>
        <taxon>Bacteria</taxon>
        <taxon>Bacillati</taxon>
        <taxon>Actinomycetota</taxon>
        <taxon>Actinomycetes</taxon>
        <taxon>Propionibacteriales</taxon>
        <taxon>Nocardioidaceae</taxon>
        <taxon>Nocardioides</taxon>
    </lineage>
</organism>
<dbReference type="AlphaFoldDB" id="A0A7W4Z1N6"/>
<dbReference type="SMART" id="SM01008">
    <property type="entry name" value="Ald_Xan_dh_C"/>
    <property type="match status" value="1"/>
</dbReference>
<name>A0A7W4Z1N6_9ACTN</name>
<dbReference type="Pfam" id="PF20256">
    <property type="entry name" value="MoCoBD_2"/>
    <property type="match status" value="1"/>
</dbReference>
<dbReference type="Pfam" id="PF02738">
    <property type="entry name" value="MoCoBD_1"/>
    <property type="match status" value="1"/>
</dbReference>
<dbReference type="Gene3D" id="3.90.1170.50">
    <property type="entry name" value="Aldehyde oxidase/xanthine dehydrogenase, a/b hammerhead"/>
    <property type="match status" value="1"/>
</dbReference>
<dbReference type="InterPro" id="IPR036856">
    <property type="entry name" value="Ald_Oxase/Xan_DH_a/b_sf"/>
</dbReference>
<dbReference type="Proteomes" id="UP000589626">
    <property type="component" value="Unassembled WGS sequence"/>
</dbReference>
<comment type="caution">
    <text evidence="2">The sequence shown here is derived from an EMBL/GenBank/DDBJ whole genome shotgun (WGS) entry which is preliminary data.</text>
</comment>
<dbReference type="SUPFAM" id="SSF56003">
    <property type="entry name" value="Molybdenum cofactor-binding domain"/>
    <property type="match status" value="1"/>
</dbReference>
<dbReference type="Pfam" id="PF01315">
    <property type="entry name" value="Ald_Xan_dh_C"/>
    <property type="match status" value="1"/>
</dbReference>
<dbReference type="GO" id="GO:0016491">
    <property type="term" value="F:oxidoreductase activity"/>
    <property type="evidence" value="ECO:0007669"/>
    <property type="project" value="InterPro"/>
</dbReference>
<reference evidence="2 3" key="1">
    <citation type="submission" date="2020-08" db="EMBL/GenBank/DDBJ databases">
        <title>Sequencing the genomes of 1000 actinobacteria strains.</title>
        <authorList>
            <person name="Klenk H.-P."/>
        </authorList>
    </citation>
    <scope>NUCLEOTIDE SEQUENCE [LARGE SCALE GENOMIC DNA]</scope>
    <source>
        <strain evidence="2 3">DSM 105498</strain>
    </source>
</reference>
<dbReference type="PANTHER" id="PTHR11908:SF157">
    <property type="entry name" value="XANTHINE DEHYDROGENASE SUBUNIT D-RELATED"/>
    <property type="match status" value="1"/>
</dbReference>
<dbReference type="InterPro" id="IPR046867">
    <property type="entry name" value="AldOxase/xan_DH_MoCoBD2"/>
</dbReference>
<evidence type="ECO:0000313" key="3">
    <source>
        <dbReference type="Proteomes" id="UP000589626"/>
    </source>
</evidence>
<dbReference type="Gene3D" id="3.30.365.10">
    <property type="entry name" value="Aldehyde oxidase/xanthine dehydrogenase, molybdopterin binding domain"/>
    <property type="match status" value="4"/>
</dbReference>
<proteinExistence type="predicted"/>
<feature type="domain" description="Aldehyde oxidase/xanthine dehydrogenase a/b hammerhead" evidence="1">
    <location>
        <begin position="31"/>
        <end position="136"/>
    </location>
</feature>
<dbReference type="InterPro" id="IPR037165">
    <property type="entry name" value="AldOxase/xan_DH_Mopterin-bd_sf"/>
</dbReference>
<dbReference type="SUPFAM" id="SSF54665">
    <property type="entry name" value="CO dehydrogenase molybdoprotein N-domain-like"/>
    <property type="match status" value="1"/>
</dbReference>
<dbReference type="RefSeq" id="WP_183591634.1">
    <property type="nucleotide sequence ID" value="NZ_JACHWR010000001.1"/>
</dbReference>
<dbReference type="InterPro" id="IPR000674">
    <property type="entry name" value="Ald_Oxase/Xan_DH_a/b"/>
</dbReference>
<gene>
    <name evidence="2" type="ORF">FHU40_001566</name>
</gene>
<evidence type="ECO:0000313" key="2">
    <source>
        <dbReference type="EMBL" id="MBB3041765.1"/>
    </source>
</evidence>
<evidence type="ECO:0000259" key="1">
    <source>
        <dbReference type="SMART" id="SM01008"/>
    </source>
</evidence>
<protein>
    <submittedName>
        <fullName evidence="2">CO/xanthine dehydrogenase Mo-binding subunit</fullName>
    </submittedName>
</protein>
<dbReference type="EMBL" id="JACHWR010000001">
    <property type="protein sequence ID" value="MBB3041765.1"/>
    <property type="molecule type" value="Genomic_DNA"/>
</dbReference>